<comment type="caution">
    <text evidence="10">The sequence shown here is derived from an EMBL/GenBank/DDBJ whole genome shotgun (WGS) entry which is preliminary data.</text>
</comment>
<evidence type="ECO:0000313" key="10">
    <source>
        <dbReference type="EMBL" id="ORZ24630.1"/>
    </source>
</evidence>
<feature type="compositionally biased region" description="Basic residues" evidence="8">
    <location>
        <begin position="65"/>
        <end position="88"/>
    </location>
</feature>
<evidence type="ECO:0000256" key="4">
    <source>
        <dbReference type="ARBA" id="ARBA00009461"/>
    </source>
</evidence>
<feature type="region of interest" description="Disordered" evidence="8">
    <location>
        <begin position="65"/>
        <end position="89"/>
    </location>
</feature>
<protein>
    <recommendedName>
        <fullName evidence="5">Restriction of telomere capping protein 4</fullName>
    </recommendedName>
</protein>
<keyword evidence="7" id="KW-0539">Nucleus</keyword>
<dbReference type="EMBL" id="MCGE01000002">
    <property type="protein sequence ID" value="ORZ24630.1"/>
    <property type="molecule type" value="Genomic_DNA"/>
</dbReference>
<evidence type="ECO:0000256" key="2">
    <source>
        <dbReference type="ARBA" id="ARBA00004123"/>
    </source>
</evidence>
<dbReference type="OrthoDB" id="128308at2759"/>
<dbReference type="STRING" id="90262.A0A1X2IZA8"/>
<dbReference type="SMART" id="SM01312">
    <property type="entry name" value="RTC4"/>
    <property type="match status" value="1"/>
</dbReference>
<dbReference type="Proteomes" id="UP000193560">
    <property type="component" value="Unassembled WGS sequence"/>
</dbReference>
<evidence type="ECO:0000256" key="3">
    <source>
        <dbReference type="ARBA" id="ARBA00004496"/>
    </source>
</evidence>
<sequence>MKIIHKERSSEGSVSKKHRKEETQSPNTSILKKSPTKSNIRSNANDAALNDLFAVSLQQRKKIPWSRTHPHAPKKKEKLMKATPKRPNKIPSTVLMKNIARIHEDMETDSKSKTQCPYCHESLTIDSKDINNADDQLPATLPPILQLELDKINVAEKKYHEERKGQKHLDDLPKRRFVSNMDQFRFCQLHILELKVKPEGIRLGYPIDLDFTELGKRVESLRPELERVINGKIDSTYRNIALAAYKDMGLHKARNTMGVLARFEKTLPGYYGPKGASIIMSKLNDILLHTGFLTKDKTYPQLPLEYIQQVLVPEAGWRLIQEDLIKKGCYDDINMHGADQMKEKAMETMTYSVDFGIKMYSEESAYPAQHNENDSGDDKDNGSAGDDYDEPTEIFECLSSDEEQE</sequence>
<evidence type="ECO:0000256" key="8">
    <source>
        <dbReference type="SAM" id="MobiDB-lite"/>
    </source>
</evidence>
<keyword evidence="6" id="KW-0963">Cytoplasm</keyword>
<comment type="function">
    <text evidence="1">May be involved in a process influencing telomere capping.</text>
</comment>
<keyword evidence="11" id="KW-1185">Reference proteome</keyword>
<feature type="region of interest" description="Disordered" evidence="8">
    <location>
        <begin position="1"/>
        <end position="43"/>
    </location>
</feature>
<evidence type="ECO:0000313" key="11">
    <source>
        <dbReference type="Proteomes" id="UP000193560"/>
    </source>
</evidence>
<dbReference type="GO" id="GO:0005737">
    <property type="term" value="C:cytoplasm"/>
    <property type="evidence" value="ECO:0007669"/>
    <property type="project" value="UniProtKB-SubCell"/>
</dbReference>
<dbReference type="InterPro" id="IPR028094">
    <property type="entry name" value="RTC4_C"/>
</dbReference>
<evidence type="ECO:0000256" key="7">
    <source>
        <dbReference type="ARBA" id="ARBA00023242"/>
    </source>
</evidence>
<gene>
    <name evidence="10" type="ORF">BCR42DRAFT_403336</name>
</gene>
<name>A0A1X2IZA8_9FUNG</name>
<dbReference type="PANTHER" id="PTHR41391:SF1">
    <property type="entry name" value="RESTRICTION OF TELOMERE CAPPING PROTEIN 4"/>
    <property type="match status" value="1"/>
</dbReference>
<evidence type="ECO:0000259" key="9">
    <source>
        <dbReference type="SMART" id="SM01312"/>
    </source>
</evidence>
<feature type="compositionally biased region" description="Basic and acidic residues" evidence="8">
    <location>
        <begin position="371"/>
        <end position="381"/>
    </location>
</feature>
<feature type="region of interest" description="Disordered" evidence="8">
    <location>
        <begin position="364"/>
        <end position="405"/>
    </location>
</feature>
<evidence type="ECO:0000256" key="5">
    <source>
        <dbReference type="ARBA" id="ARBA00015162"/>
    </source>
</evidence>
<dbReference type="Pfam" id="PF14474">
    <property type="entry name" value="RTC4"/>
    <property type="match status" value="1"/>
</dbReference>
<feature type="compositionally biased region" description="Acidic residues" evidence="8">
    <location>
        <begin position="386"/>
        <end position="405"/>
    </location>
</feature>
<organism evidence="10 11">
    <name type="scientific">Absidia repens</name>
    <dbReference type="NCBI Taxonomy" id="90262"/>
    <lineage>
        <taxon>Eukaryota</taxon>
        <taxon>Fungi</taxon>
        <taxon>Fungi incertae sedis</taxon>
        <taxon>Mucoromycota</taxon>
        <taxon>Mucoromycotina</taxon>
        <taxon>Mucoromycetes</taxon>
        <taxon>Mucorales</taxon>
        <taxon>Cunninghamellaceae</taxon>
        <taxon>Absidia</taxon>
    </lineage>
</organism>
<comment type="subcellular location">
    <subcellularLocation>
        <location evidence="3">Cytoplasm</location>
    </subcellularLocation>
    <subcellularLocation>
        <location evidence="2">Nucleus</location>
    </subcellularLocation>
</comment>
<evidence type="ECO:0000256" key="1">
    <source>
        <dbReference type="ARBA" id="ARBA00002738"/>
    </source>
</evidence>
<evidence type="ECO:0000256" key="6">
    <source>
        <dbReference type="ARBA" id="ARBA00022490"/>
    </source>
</evidence>
<dbReference type="AlphaFoldDB" id="A0A1X2IZA8"/>
<feature type="compositionally biased region" description="Basic and acidic residues" evidence="8">
    <location>
        <begin position="1"/>
        <end position="10"/>
    </location>
</feature>
<accession>A0A1X2IZA8</accession>
<proteinExistence type="inferred from homology"/>
<comment type="similarity">
    <text evidence="4">Belongs to the RTC4 family.</text>
</comment>
<feature type="domain" description="Restriction of telomere capping protein 4 C-terminal" evidence="9">
    <location>
        <begin position="228"/>
        <end position="362"/>
    </location>
</feature>
<dbReference type="InterPro" id="IPR039024">
    <property type="entry name" value="RTC4"/>
</dbReference>
<reference evidence="10 11" key="1">
    <citation type="submission" date="2016-07" db="EMBL/GenBank/DDBJ databases">
        <title>Pervasive Adenine N6-methylation of Active Genes in Fungi.</title>
        <authorList>
            <consortium name="DOE Joint Genome Institute"/>
            <person name="Mondo S.J."/>
            <person name="Dannebaum R.O."/>
            <person name="Kuo R.C."/>
            <person name="Labutti K."/>
            <person name="Haridas S."/>
            <person name="Kuo A."/>
            <person name="Salamov A."/>
            <person name="Ahrendt S.R."/>
            <person name="Lipzen A."/>
            <person name="Sullivan W."/>
            <person name="Andreopoulos W.B."/>
            <person name="Clum A."/>
            <person name="Lindquist E."/>
            <person name="Daum C."/>
            <person name="Ramamoorthy G.K."/>
            <person name="Gryganskyi A."/>
            <person name="Culley D."/>
            <person name="Magnuson J.K."/>
            <person name="James T.Y."/>
            <person name="O'Malley M.A."/>
            <person name="Stajich J.E."/>
            <person name="Spatafora J.W."/>
            <person name="Visel A."/>
            <person name="Grigoriev I.V."/>
        </authorList>
    </citation>
    <scope>NUCLEOTIDE SEQUENCE [LARGE SCALE GENOMIC DNA]</scope>
    <source>
        <strain evidence="10 11">NRRL 1336</strain>
    </source>
</reference>
<dbReference type="PANTHER" id="PTHR41391">
    <property type="entry name" value="RESTRICTION OF TELOMERE CAPPING PROTEIN 4"/>
    <property type="match status" value="1"/>
</dbReference>
<dbReference type="GO" id="GO:0005634">
    <property type="term" value="C:nucleus"/>
    <property type="evidence" value="ECO:0007669"/>
    <property type="project" value="UniProtKB-SubCell"/>
</dbReference>
<feature type="compositionally biased region" description="Polar residues" evidence="8">
    <location>
        <begin position="24"/>
        <end position="42"/>
    </location>
</feature>